<dbReference type="CDD" id="cd12914">
    <property type="entry name" value="PDC1_DGC_like"/>
    <property type="match status" value="1"/>
</dbReference>
<feature type="domain" description="HAMP" evidence="2">
    <location>
        <begin position="316"/>
        <end position="369"/>
    </location>
</feature>
<protein>
    <recommendedName>
        <fullName evidence="2">HAMP domain-containing protein</fullName>
    </recommendedName>
</protein>
<keyword evidence="1" id="KW-0472">Membrane</keyword>
<dbReference type="OrthoDB" id="9803824at2"/>
<dbReference type="EMBL" id="FYEH01000001">
    <property type="protein sequence ID" value="SNB54235.1"/>
    <property type="molecule type" value="Genomic_DNA"/>
</dbReference>
<evidence type="ECO:0000259" key="2">
    <source>
        <dbReference type="PROSITE" id="PS50885"/>
    </source>
</evidence>
<accession>A0A212Q4E8</accession>
<dbReference type="Gene3D" id="3.30.450.20">
    <property type="entry name" value="PAS domain"/>
    <property type="match status" value="1"/>
</dbReference>
<sequence>MSRLLGFFEFLGLRGWLFLLVACSTLPLTGALLWSAVETRDVMTRDAVQAMNERLVRASALFESEVSKLLGLLDAVSRDRQLLSVSPEDCDARIARIARIRGDFTPLSGLFIFDVDGTMLCGYPPLSEAVNVGDRDYFLTARESQGPVLGKPTLGRVTGRPILPFATWLPADEHDRNPRYGIAGRVDLDELLDRLSLGLGLPLLQLTLWNANGILVGNASTPGLDDDRRRPPPDLVMSLMADPRRQGVISTRHADRSHLAYAFIKIELASGPLWLVADAPIGEIFNAVHLIFYRTLIASTLITVIAMTLGLVMAQLALRAPILRIAATTHALERRYLASRVGRIHGVRELVDLARHVDHLAEAIERQQRSRLGPNDLS</sequence>
<feature type="transmembrane region" description="Helical" evidence="1">
    <location>
        <begin position="259"/>
        <end position="277"/>
    </location>
</feature>
<feature type="transmembrane region" description="Helical" evidence="1">
    <location>
        <begin position="297"/>
        <end position="318"/>
    </location>
</feature>
<dbReference type="PROSITE" id="PS50885">
    <property type="entry name" value="HAMP"/>
    <property type="match status" value="1"/>
</dbReference>
<reference evidence="3 4" key="1">
    <citation type="submission" date="2017-06" db="EMBL/GenBank/DDBJ databases">
        <authorList>
            <person name="Kim H.J."/>
            <person name="Triplett B.A."/>
        </authorList>
    </citation>
    <scope>NUCLEOTIDE SEQUENCE [LARGE SCALE GENOMIC DNA]</scope>
    <source>
        <strain evidence="3 4">B29T1</strain>
    </source>
</reference>
<dbReference type="AlphaFoldDB" id="A0A212Q4E8"/>
<evidence type="ECO:0000313" key="3">
    <source>
        <dbReference type="EMBL" id="SNB54235.1"/>
    </source>
</evidence>
<name>A0A212Q4E8_9PROT</name>
<keyword evidence="1" id="KW-1133">Transmembrane helix</keyword>
<dbReference type="Proteomes" id="UP000197065">
    <property type="component" value="Unassembled WGS sequence"/>
</dbReference>
<evidence type="ECO:0000313" key="4">
    <source>
        <dbReference type="Proteomes" id="UP000197065"/>
    </source>
</evidence>
<keyword evidence="1" id="KW-0812">Transmembrane</keyword>
<dbReference type="InterPro" id="IPR003660">
    <property type="entry name" value="HAMP_dom"/>
</dbReference>
<dbReference type="GO" id="GO:0016020">
    <property type="term" value="C:membrane"/>
    <property type="evidence" value="ECO:0007669"/>
    <property type="project" value="InterPro"/>
</dbReference>
<proteinExistence type="predicted"/>
<evidence type="ECO:0000256" key="1">
    <source>
        <dbReference type="SAM" id="Phobius"/>
    </source>
</evidence>
<organism evidence="3 4">
    <name type="scientific">Arboricoccus pini</name>
    <dbReference type="NCBI Taxonomy" id="1963835"/>
    <lineage>
        <taxon>Bacteria</taxon>
        <taxon>Pseudomonadati</taxon>
        <taxon>Pseudomonadota</taxon>
        <taxon>Alphaproteobacteria</taxon>
        <taxon>Geminicoccales</taxon>
        <taxon>Geminicoccaceae</taxon>
        <taxon>Arboricoccus</taxon>
    </lineage>
</organism>
<dbReference type="RefSeq" id="WP_088559708.1">
    <property type="nucleotide sequence ID" value="NZ_FYEH01000001.1"/>
</dbReference>
<keyword evidence="4" id="KW-1185">Reference proteome</keyword>
<dbReference type="GO" id="GO:0007165">
    <property type="term" value="P:signal transduction"/>
    <property type="evidence" value="ECO:0007669"/>
    <property type="project" value="InterPro"/>
</dbReference>
<gene>
    <name evidence="3" type="ORF">SAMN07250955_101410</name>
</gene>
<feature type="transmembrane region" description="Helical" evidence="1">
    <location>
        <begin position="15"/>
        <end position="37"/>
    </location>
</feature>